<reference evidence="3 4" key="1">
    <citation type="submission" date="2018-05" db="EMBL/GenBank/DDBJ databases">
        <title>The Hungate 1000. A catalogue of reference genomes from the rumen microbiome.</title>
        <authorList>
            <person name="Kelly W."/>
        </authorList>
    </citation>
    <scope>NUCLEOTIDE SEQUENCE [LARGE SCALE GENOMIC DNA]</scope>
    <source>
        <strain evidence="3 4">NLAE-zl-C242</strain>
    </source>
</reference>
<dbReference type="Proteomes" id="UP000245845">
    <property type="component" value="Unassembled WGS sequence"/>
</dbReference>
<proteinExistence type="predicted"/>
<evidence type="ECO:0000259" key="1">
    <source>
        <dbReference type="Pfam" id="PF00534"/>
    </source>
</evidence>
<feature type="domain" description="Glycosyl transferase family 1" evidence="1">
    <location>
        <begin position="212"/>
        <end position="373"/>
    </location>
</feature>
<dbReference type="Pfam" id="PF13439">
    <property type="entry name" value="Glyco_transf_4"/>
    <property type="match status" value="1"/>
</dbReference>
<dbReference type="InterPro" id="IPR028098">
    <property type="entry name" value="Glyco_trans_4-like_N"/>
</dbReference>
<organism evidence="3 4">
    <name type="scientific">Faecalicatena orotica</name>
    <dbReference type="NCBI Taxonomy" id="1544"/>
    <lineage>
        <taxon>Bacteria</taxon>
        <taxon>Bacillati</taxon>
        <taxon>Bacillota</taxon>
        <taxon>Clostridia</taxon>
        <taxon>Lachnospirales</taxon>
        <taxon>Lachnospiraceae</taxon>
        <taxon>Faecalicatena</taxon>
    </lineage>
</organism>
<accession>A0A2Y9BAY7</accession>
<evidence type="ECO:0000313" key="3">
    <source>
        <dbReference type="EMBL" id="PWJ31479.1"/>
    </source>
</evidence>
<dbReference type="PANTHER" id="PTHR45947:SF3">
    <property type="entry name" value="SULFOQUINOVOSYL TRANSFERASE SQD2"/>
    <property type="match status" value="1"/>
</dbReference>
<dbReference type="Pfam" id="PF00534">
    <property type="entry name" value="Glycos_transf_1"/>
    <property type="match status" value="1"/>
</dbReference>
<dbReference type="InterPro" id="IPR050194">
    <property type="entry name" value="Glycosyltransferase_grp1"/>
</dbReference>
<dbReference type="AlphaFoldDB" id="A0A2Y9BAY7"/>
<dbReference type="OrthoDB" id="9802525at2"/>
<sequence>MRIAMLTNNYKPFVGGVPISVERQAKELAKLGHQVMVFAPEYKELPQDCDEYSEEHVIRYRTSRRKMDNGMVYPRMISREILEAFETEKFDCIHVHHPMYVGPMALYLGKRYNLPVIYTYHTKYEDYLHYIRLFENVEERSAARQNVYRFGKEKLVPGYMKWFTNQCDLILAPTASMQEAMRKGGTKTPTAVFPTGLEDSFYIKDEEKSAELREKYLQGRKHLFCSVSRLEAEKNPKFLLRGIARLKERMDESFRLLLIGEGSMRDELEEMAAELGISEEVVFVGNVENTEMKHYLNACELFLFASKSETQGIVLAEAFAAGNPVVAVKATGVEDIVADGKNGYMTNEDIEEWTGKVLEALNEERYQKLKQQAEITAAGFRSSSLAVYEELLYTQCINQRKEEGREYENEANWAGNLSASIYRLFKAS</sequence>
<gene>
    <name evidence="3" type="ORF">A8806_102337</name>
</gene>
<dbReference type="EMBL" id="QGDL01000002">
    <property type="protein sequence ID" value="PWJ31479.1"/>
    <property type="molecule type" value="Genomic_DNA"/>
</dbReference>
<evidence type="ECO:0000313" key="4">
    <source>
        <dbReference type="Proteomes" id="UP000245845"/>
    </source>
</evidence>
<protein>
    <submittedName>
        <fullName evidence="3">Glycosyltransferase involved in cell wall biosynthesis</fullName>
    </submittedName>
</protein>
<dbReference type="Gene3D" id="3.40.50.2000">
    <property type="entry name" value="Glycogen Phosphorylase B"/>
    <property type="match status" value="2"/>
</dbReference>
<keyword evidence="3" id="KW-0808">Transferase</keyword>
<dbReference type="PANTHER" id="PTHR45947">
    <property type="entry name" value="SULFOQUINOVOSYL TRANSFERASE SQD2"/>
    <property type="match status" value="1"/>
</dbReference>
<keyword evidence="4" id="KW-1185">Reference proteome</keyword>
<dbReference type="GO" id="GO:0016757">
    <property type="term" value="F:glycosyltransferase activity"/>
    <property type="evidence" value="ECO:0007669"/>
    <property type="project" value="InterPro"/>
</dbReference>
<dbReference type="InterPro" id="IPR001296">
    <property type="entry name" value="Glyco_trans_1"/>
</dbReference>
<feature type="domain" description="Glycosyltransferase subfamily 4-like N-terminal" evidence="2">
    <location>
        <begin position="14"/>
        <end position="198"/>
    </location>
</feature>
<comment type="caution">
    <text evidence="3">The sequence shown here is derived from an EMBL/GenBank/DDBJ whole genome shotgun (WGS) entry which is preliminary data.</text>
</comment>
<name>A0A2Y9BAY7_9FIRM</name>
<dbReference type="RefSeq" id="WP_109730176.1">
    <property type="nucleotide sequence ID" value="NZ_BAAACK010000006.1"/>
</dbReference>
<dbReference type="SUPFAM" id="SSF53756">
    <property type="entry name" value="UDP-Glycosyltransferase/glycogen phosphorylase"/>
    <property type="match status" value="1"/>
</dbReference>
<evidence type="ECO:0000259" key="2">
    <source>
        <dbReference type="Pfam" id="PF13439"/>
    </source>
</evidence>